<dbReference type="Gene3D" id="3.40.1740.10">
    <property type="entry name" value="VC0467-like"/>
    <property type="match status" value="1"/>
</dbReference>
<evidence type="ECO:0000313" key="4">
    <source>
        <dbReference type="Proteomes" id="UP001308776"/>
    </source>
</evidence>
<dbReference type="Pfam" id="PF02622">
    <property type="entry name" value="DUF179"/>
    <property type="match status" value="1"/>
</dbReference>
<reference evidence="3 4" key="1">
    <citation type="submission" date="2022-11" db="EMBL/GenBank/DDBJ databases">
        <title>Comparative genomics analysis of Acidithiobacillus ferriphilus.</title>
        <authorList>
            <person name="Ma L."/>
        </authorList>
    </citation>
    <scope>NUCLEOTIDE SEQUENCE [LARGE SCALE GENOMIC DNA]</scope>
    <source>
        <strain evidence="3 4">DY15</strain>
    </source>
</reference>
<dbReference type="PANTHER" id="PTHR30327:SF1">
    <property type="entry name" value="UPF0301 PROTEIN YQGE"/>
    <property type="match status" value="1"/>
</dbReference>
<dbReference type="NCBIfam" id="NF001266">
    <property type="entry name" value="PRK00228.1-1"/>
    <property type="match status" value="1"/>
</dbReference>
<dbReference type="Proteomes" id="UP001308776">
    <property type="component" value="Unassembled WGS sequence"/>
</dbReference>
<keyword evidence="4" id="KW-1185">Reference proteome</keyword>
<comment type="similarity">
    <text evidence="1 2">Belongs to the UPF0301 (AlgH) family.</text>
</comment>
<dbReference type="SUPFAM" id="SSF143456">
    <property type="entry name" value="VC0467-like"/>
    <property type="match status" value="1"/>
</dbReference>
<evidence type="ECO:0000256" key="2">
    <source>
        <dbReference type="HAMAP-Rule" id="MF_00758"/>
    </source>
</evidence>
<dbReference type="PANTHER" id="PTHR30327">
    <property type="entry name" value="UNCHARACTERIZED PROTEIN YQGE"/>
    <property type="match status" value="1"/>
</dbReference>
<proteinExistence type="inferred from homology"/>
<evidence type="ECO:0000313" key="3">
    <source>
        <dbReference type="EMBL" id="MEB8512647.1"/>
    </source>
</evidence>
<gene>
    <name evidence="3" type="ORF">OW717_01145</name>
</gene>
<dbReference type="EMBL" id="JAQGFR010000023">
    <property type="protein sequence ID" value="MEB8512647.1"/>
    <property type="molecule type" value="Genomic_DNA"/>
</dbReference>
<evidence type="ECO:0000256" key="1">
    <source>
        <dbReference type="ARBA" id="ARBA00009600"/>
    </source>
</evidence>
<accession>A0ABU6FM79</accession>
<comment type="caution">
    <text evidence="3">The sequence shown here is derived from an EMBL/GenBank/DDBJ whole genome shotgun (WGS) entry which is preliminary data.</text>
</comment>
<dbReference type="InterPro" id="IPR003774">
    <property type="entry name" value="AlgH-like"/>
</dbReference>
<sequence>MPLRLVTGTCRFRAKTRIMGIMTFSSLKNHLLIAMPELHDGVFDRTVIVVCEHNTEGAMGVVINRLVDINMSDALRAVDIQPSEEMIHRPVYWGGPIQPQHGFILHSPRGEWLSSLEINDALALTSSPDILQAIAQHEEPQRYLLTLGYAGWGAQQLEEELKENAWLHGPLDMAVVFDLPASERWQAAARLLGVDMRLLSGAAGHA</sequence>
<dbReference type="HAMAP" id="MF_00758">
    <property type="entry name" value="UPF0301"/>
    <property type="match status" value="1"/>
</dbReference>
<name>A0ABU6FM79_9PROT</name>
<dbReference type="RefSeq" id="WP_226817524.1">
    <property type="nucleotide sequence ID" value="NZ_CP080536.1"/>
</dbReference>
<protein>
    <recommendedName>
        <fullName evidence="2">UPF0301 protein OW717_01145</fullName>
    </recommendedName>
</protein>
<organism evidence="3 4">
    <name type="scientific">Acidithiobacillus ferriphilus</name>
    <dbReference type="NCBI Taxonomy" id="1689834"/>
    <lineage>
        <taxon>Bacteria</taxon>
        <taxon>Pseudomonadati</taxon>
        <taxon>Pseudomonadota</taxon>
        <taxon>Acidithiobacillia</taxon>
        <taxon>Acidithiobacillales</taxon>
        <taxon>Acidithiobacillaceae</taxon>
        <taxon>Acidithiobacillus</taxon>
    </lineage>
</organism>